<dbReference type="Proteomes" id="UP000026962">
    <property type="component" value="Chromosome 6"/>
</dbReference>
<reference evidence="2" key="1">
    <citation type="submission" date="2015-04" db="UniProtKB">
        <authorList>
            <consortium name="EnsemblPlants"/>
        </authorList>
    </citation>
    <scope>IDENTIFICATION</scope>
</reference>
<accession>A0A0E0L7N8</accession>
<evidence type="ECO:0000256" key="1">
    <source>
        <dbReference type="SAM" id="MobiDB-lite"/>
    </source>
</evidence>
<evidence type="ECO:0000313" key="2">
    <source>
        <dbReference type="EnsemblPlants" id="OPUNC06G02640.1"/>
    </source>
</evidence>
<protein>
    <submittedName>
        <fullName evidence="2">Uncharacterized protein</fullName>
    </submittedName>
</protein>
<keyword evidence="3" id="KW-1185">Reference proteome</keyword>
<feature type="region of interest" description="Disordered" evidence="1">
    <location>
        <begin position="1"/>
        <end position="51"/>
    </location>
</feature>
<dbReference type="HOGENOM" id="CLU_1177033_0_0_1"/>
<name>A0A0E0L7N8_ORYPU</name>
<reference evidence="2" key="2">
    <citation type="submission" date="2018-05" db="EMBL/GenBank/DDBJ databases">
        <title>OpunRS2 (Oryza punctata Reference Sequence Version 2).</title>
        <authorList>
            <person name="Zhang J."/>
            <person name="Kudrna D."/>
            <person name="Lee S."/>
            <person name="Talag J."/>
            <person name="Welchert J."/>
            <person name="Wing R.A."/>
        </authorList>
    </citation>
    <scope>NUCLEOTIDE SEQUENCE [LARGE SCALE GENOMIC DNA]</scope>
</reference>
<feature type="compositionally biased region" description="Pro residues" evidence="1">
    <location>
        <begin position="23"/>
        <end position="35"/>
    </location>
</feature>
<proteinExistence type="predicted"/>
<organism evidence="2">
    <name type="scientific">Oryza punctata</name>
    <name type="common">Red rice</name>
    <dbReference type="NCBI Taxonomy" id="4537"/>
    <lineage>
        <taxon>Eukaryota</taxon>
        <taxon>Viridiplantae</taxon>
        <taxon>Streptophyta</taxon>
        <taxon>Embryophyta</taxon>
        <taxon>Tracheophyta</taxon>
        <taxon>Spermatophyta</taxon>
        <taxon>Magnoliopsida</taxon>
        <taxon>Liliopsida</taxon>
        <taxon>Poales</taxon>
        <taxon>Poaceae</taxon>
        <taxon>BOP clade</taxon>
        <taxon>Oryzoideae</taxon>
        <taxon>Oryzeae</taxon>
        <taxon>Oryzinae</taxon>
        <taxon>Oryza</taxon>
    </lineage>
</organism>
<evidence type="ECO:0000313" key="3">
    <source>
        <dbReference type="Proteomes" id="UP000026962"/>
    </source>
</evidence>
<dbReference type="AlphaFoldDB" id="A0A0E0L7N8"/>
<sequence>MGNNSGAPGRSDTGATRAAKQAVPPPLFLSSPPPRHCMSSHRQSRAAARTAAAGLPLSLTRGQGGWVSMRPEGRSKAPVLMSRSGATEFGSGPPMAGSGAPTGGELGETYRWQRHGLGGAGTSGTAAALGLVMGSVGSGVPWPYPLSSRPEAMMARRCAIAKERWGRRALAGAGKTVAAGGCGPPVMEAGDGFLPSLARGTIAVRGQHRWCPLVMAGGRCGWRRQLREVDLADIMS</sequence>
<dbReference type="Gramene" id="OPUNC06G02640.1">
    <property type="protein sequence ID" value="OPUNC06G02640.1"/>
    <property type="gene ID" value="OPUNC06G02640"/>
</dbReference>
<dbReference type="EnsemblPlants" id="OPUNC06G02640.1">
    <property type="protein sequence ID" value="OPUNC06G02640.1"/>
    <property type="gene ID" value="OPUNC06G02640"/>
</dbReference>